<keyword evidence="2" id="KW-1185">Reference proteome</keyword>
<protein>
    <submittedName>
        <fullName evidence="1">17545_t:CDS:1</fullName>
    </submittedName>
</protein>
<comment type="caution">
    <text evidence="1">The sequence shown here is derived from an EMBL/GenBank/DDBJ whole genome shotgun (WGS) entry which is preliminary data.</text>
</comment>
<dbReference type="EMBL" id="CAJVQC010121025">
    <property type="protein sequence ID" value="CAG8838594.1"/>
    <property type="molecule type" value="Genomic_DNA"/>
</dbReference>
<gene>
    <name evidence="1" type="ORF">RPERSI_LOCUS30733</name>
</gene>
<evidence type="ECO:0000313" key="2">
    <source>
        <dbReference type="Proteomes" id="UP000789920"/>
    </source>
</evidence>
<proteinExistence type="predicted"/>
<evidence type="ECO:0000313" key="1">
    <source>
        <dbReference type="EMBL" id="CAG8838594.1"/>
    </source>
</evidence>
<organism evidence="1 2">
    <name type="scientific">Racocetra persica</name>
    <dbReference type="NCBI Taxonomy" id="160502"/>
    <lineage>
        <taxon>Eukaryota</taxon>
        <taxon>Fungi</taxon>
        <taxon>Fungi incertae sedis</taxon>
        <taxon>Mucoromycota</taxon>
        <taxon>Glomeromycotina</taxon>
        <taxon>Glomeromycetes</taxon>
        <taxon>Diversisporales</taxon>
        <taxon>Gigasporaceae</taxon>
        <taxon>Racocetra</taxon>
    </lineage>
</organism>
<accession>A0ACA9SJB7</accession>
<feature type="non-terminal residue" evidence="1">
    <location>
        <position position="1"/>
    </location>
</feature>
<reference evidence="1" key="1">
    <citation type="submission" date="2021-06" db="EMBL/GenBank/DDBJ databases">
        <authorList>
            <person name="Kallberg Y."/>
            <person name="Tangrot J."/>
            <person name="Rosling A."/>
        </authorList>
    </citation>
    <scope>NUCLEOTIDE SEQUENCE</scope>
    <source>
        <strain evidence="1">MA461A</strain>
    </source>
</reference>
<name>A0ACA9SJB7_9GLOM</name>
<sequence>LNIEHLEVMAKMYSFLIKNTKSKLNYVDPNLRQKDFLSIFNKIASFMKDGTDLFSEDDSSSVLKKLTEDNVTDSLEKLEDLVSENSLNLKVKNFISLFSKLESNESLNMSEDIIHSNKNFDINNLISSLDE</sequence>
<dbReference type="Proteomes" id="UP000789920">
    <property type="component" value="Unassembled WGS sequence"/>
</dbReference>